<organism evidence="2 3">
    <name type="scientific">Allacma fusca</name>
    <dbReference type="NCBI Taxonomy" id="39272"/>
    <lineage>
        <taxon>Eukaryota</taxon>
        <taxon>Metazoa</taxon>
        <taxon>Ecdysozoa</taxon>
        <taxon>Arthropoda</taxon>
        <taxon>Hexapoda</taxon>
        <taxon>Collembola</taxon>
        <taxon>Symphypleona</taxon>
        <taxon>Sminthuridae</taxon>
        <taxon>Allacma</taxon>
    </lineage>
</organism>
<feature type="compositionally biased region" description="Basic and acidic residues" evidence="1">
    <location>
        <begin position="639"/>
        <end position="649"/>
    </location>
</feature>
<dbReference type="Proteomes" id="UP000708208">
    <property type="component" value="Unassembled WGS sequence"/>
</dbReference>
<dbReference type="PANTHER" id="PTHR13601:SF2">
    <property type="entry name" value="GAMETOGENETIN-BINDING PROTEIN 2"/>
    <property type="match status" value="1"/>
</dbReference>
<evidence type="ECO:0000256" key="1">
    <source>
        <dbReference type="SAM" id="MobiDB-lite"/>
    </source>
</evidence>
<accession>A0A8J2KZZ2</accession>
<name>A0A8J2KZZ2_9HEXA</name>
<comment type="caution">
    <text evidence="2">The sequence shown here is derived from an EMBL/GenBank/DDBJ whole genome shotgun (WGS) entry which is preliminary data.</text>
</comment>
<dbReference type="PANTHER" id="PTHR13601">
    <property type="entry name" value="GAMETOGENETIN-BINDING PROTEIN 2"/>
    <property type="match status" value="1"/>
</dbReference>
<gene>
    <name evidence="2" type="ORF">AFUS01_LOCUS33145</name>
</gene>
<feature type="region of interest" description="Disordered" evidence="1">
    <location>
        <begin position="376"/>
        <end position="407"/>
    </location>
</feature>
<dbReference type="EMBL" id="CAJVCH010527790">
    <property type="protein sequence ID" value="CAG7822903.1"/>
    <property type="molecule type" value="Genomic_DNA"/>
</dbReference>
<feature type="compositionally biased region" description="Acidic residues" evidence="1">
    <location>
        <begin position="392"/>
        <end position="407"/>
    </location>
</feature>
<sequence>MARLTDVFRGGDAAYKSLKSRRIPISCEDNITMTMEMDSGYLTCDDSFLPSKTELEAFMKKYRLLSKEEVEDALQVVSSEFVAILNQMVPCVGCRRSAETLYQQVTDYGYSAFHPLVVDANGTLTLPKDKLTSKFLCTLFHCPSTKMTTLLESLSKCKSGRRCLLHSLESQRVRTVSSWVDVWDYMDEKCQEHVVLVDTKTLYETLDRYLRKHRFCSECRTKVLRAYSILVGEVDHTTEPGYIPNLYDGIECCKEDHHLHVLCKTEFVSRLIAKAVPELVGRSEFDRRERHAKTMEIAQEEVLTCLGLTVFERLHRIQQKFREEERTWEIIMCIATQALRRSFEMAVEKKLGVSQLELLCEEISKEEQVKQQKKELKKQKRKRKKEKKAEEILQEEEPEFAESVEADEAPDEVVGVEADSNCPCTPKTNGKKKKKRAGKGKSKSKDSLMLCVGMGDGEKVLPDPAPLCQSSRCSSETSRDCGYSSECNNDHATCSSPEISEIACSENFCTHNFDECHSGKAGEDKVKNSNSLENVDGSRLPIPYRSLEEQLESSCSSDDDNDCIPQEELSAIYDPLWGKRRELLREEIRSRFNDLVLRSSQTNHNESDSAHTQICLGCLEDADKMCQGAPKEPLEESPGDEKGGKENMKKPQRQTGTSKTRQGQGNKRYKGKNRRILGAEFQNFRFITDLYLYEPS</sequence>
<feature type="region of interest" description="Disordered" evidence="1">
    <location>
        <begin position="628"/>
        <end position="674"/>
    </location>
</feature>
<evidence type="ECO:0000313" key="2">
    <source>
        <dbReference type="EMBL" id="CAG7822903.1"/>
    </source>
</evidence>
<dbReference type="GO" id="GO:0005737">
    <property type="term" value="C:cytoplasm"/>
    <property type="evidence" value="ECO:0007669"/>
    <property type="project" value="TreeGrafter"/>
</dbReference>
<proteinExistence type="predicted"/>
<protein>
    <recommendedName>
        <fullName evidence="4">Gametogenetin-binding protein 2</fullName>
    </recommendedName>
</protein>
<dbReference type="AlphaFoldDB" id="A0A8J2KZZ2"/>
<evidence type="ECO:0008006" key="4">
    <source>
        <dbReference type="Google" id="ProtNLM"/>
    </source>
</evidence>
<reference evidence="2" key="1">
    <citation type="submission" date="2021-06" db="EMBL/GenBank/DDBJ databases">
        <authorList>
            <person name="Hodson N. C."/>
            <person name="Mongue J. A."/>
            <person name="Jaron S. K."/>
        </authorList>
    </citation>
    <scope>NUCLEOTIDE SEQUENCE</scope>
</reference>
<dbReference type="InterPro" id="IPR026073">
    <property type="entry name" value="GGNBP2"/>
</dbReference>
<feature type="compositionally biased region" description="Polar residues" evidence="1">
    <location>
        <begin position="653"/>
        <end position="665"/>
    </location>
</feature>
<dbReference type="GO" id="GO:0005634">
    <property type="term" value="C:nucleus"/>
    <property type="evidence" value="ECO:0007669"/>
    <property type="project" value="TreeGrafter"/>
</dbReference>
<dbReference type="OrthoDB" id="2422440at2759"/>
<keyword evidence="3" id="KW-1185">Reference proteome</keyword>
<feature type="compositionally biased region" description="Basic residues" evidence="1">
    <location>
        <begin position="376"/>
        <end position="386"/>
    </location>
</feature>
<evidence type="ECO:0000313" key="3">
    <source>
        <dbReference type="Proteomes" id="UP000708208"/>
    </source>
</evidence>